<dbReference type="GO" id="GO:0016567">
    <property type="term" value="P:protein ubiquitination"/>
    <property type="evidence" value="ECO:0007669"/>
    <property type="project" value="InterPro"/>
</dbReference>
<feature type="domain" description="RING-type" evidence="2">
    <location>
        <begin position="16"/>
        <end position="58"/>
    </location>
</feature>
<proteinExistence type="predicted"/>
<dbReference type="EMBL" id="MN739338">
    <property type="protein sequence ID" value="QHS99326.1"/>
    <property type="molecule type" value="Genomic_DNA"/>
</dbReference>
<dbReference type="InterPro" id="IPR001841">
    <property type="entry name" value="Znf_RING"/>
</dbReference>
<dbReference type="PANTHER" id="PTHR15302:SF0">
    <property type="entry name" value="E3 UBIQUITIN-PROTEIN LIGASE RNF103"/>
    <property type="match status" value="1"/>
</dbReference>
<dbReference type="CDD" id="cd16448">
    <property type="entry name" value="RING-H2"/>
    <property type="match status" value="1"/>
</dbReference>
<dbReference type="InterPro" id="IPR013083">
    <property type="entry name" value="Znf_RING/FYVE/PHD"/>
</dbReference>
<accession>A0A6C0C4N5</accession>
<feature type="coiled-coil region" evidence="1">
    <location>
        <begin position="96"/>
        <end position="130"/>
    </location>
</feature>
<dbReference type="Gene3D" id="3.30.40.10">
    <property type="entry name" value="Zinc/RING finger domain, C3HC4 (zinc finger)"/>
    <property type="match status" value="1"/>
</dbReference>
<dbReference type="GO" id="GO:0005783">
    <property type="term" value="C:endoplasmic reticulum"/>
    <property type="evidence" value="ECO:0007669"/>
    <property type="project" value="TreeGrafter"/>
</dbReference>
<dbReference type="GO" id="GO:0036503">
    <property type="term" value="P:ERAD pathway"/>
    <property type="evidence" value="ECO:0007669"/>
    <property type="project" value="TreeGrafter"/>
</dbReference>
<dbReference type="SMART" id="SM00184">
    <property type="entry name" value="RING"/>
    <property type="match status" value="1"/>
</dbReference>
<dbReference type="PROSITE" id="PS50089">
    <property type="entry name" value="ZF_RING_2"/>
    <property type="match status" value="1"/>
</dbReference>
<organism evidence="3">
    <name type="scientific">viral metagenome</name>
    <dbReference type="NCBI Taxonomy" id="1070528"/>
    <lineage>
        <taxon>unclassified sequences</taxon>
        <taxon>metagenomes</taxon>
        <taxon>organismal metagenomes</taxon>
    </lineage>
</organism>
<protein>
    <recommendedName>
        <fullName evidence="2">RING-type domain-containing protein</fullName>
    </recommendedName>
</protein>
<dbReference type="AlphaFoldDB" id="A0A6C0C4N5"/>
<sequence>MAANILGVDIHEDNKCIICLENLTSEIQYSLPECGHLFHQNCIMHWFRSGNCKCPLCNNLGINESAALNDSDTNRTWGWWRGGQHRYKMIRQYGRKKEAPQKLKNEVEKLKKMEDNQIALRNEIKEFKNKTGKWKDLNKEWNKLRGNRWKLNNRIRKKKMSISTFNIVPIIIARKVTVNI</sequence>
<dbReference type="Pfam" id="PF13639">
    <property type="entry name" value="zf-RING_2"/>
    <property type="match status" value="1"/>
</dbReference>
<evidence type="ECO:0000313" key="3">
    <source>
        <dbReference type="EMBL" id="QHS99326.1"/>
    </source>
</evidence>
<name>A0A6C0C4N5_9ZZZZ</name>
<dbReference type="InterPro" id="IPR042494">
    <property type="entry name" value="RNF103"/>
</dbReference>
<evidence type="ECO:0000256" key="1">
    <source>
        <dbReference type="SAM" id="Coils"/>
    </source>
</evidence>
<reference evidence="3" key="1">
    <citation type="journal article" date="2020" name="Nature">
        <title>Giant virus diversity and host interactions through global metagenomics.</title>
        <authorList>
            <person name="Schulz F."/>
            <person name="Roux S."/>
            <person name="Paez-Espino D."/>
            <person name="Jungbluth S."/>
            <person name="Walsh D.A."/>
            <person name="Denef V.J."/>
            <person name="McMahon K.D."/>
            <person name="Konstantinidis K.T."/>
            <person name="Eloe-Fadrosh E.A."/>
            <person name="Kyrpides N.C."/>
            <person name="Woyke T."/>
        </authorList>
    </citation>
    <scope>NUCLEOTIDE SEQUENCE</scope>
    <source>
        <strain evidence="3">GVMAG-M-3300020185-33</strain>
    </source>
</reference>
<dbReference type="SUPFAM" id="SSF57850">
    <property type="entry name" value="RING/U-box"/>
    <property type="match status" value="1"/>
</dbReference>
<dbReference type="PANTHER" id="PTHR15302">
    <property type="entry name" value="E3 UBIQUITIN-PROTEIN LIGASE RNF103"/>
    <property type="match status" value="1"/>
</dbReference>
<dbReference type="GO" id="GO:0004842">
    <property type="term" value="F:ubiquitin-protein transferase activity"/>
    <property type="evidence" value="ECO:0007669"/>
    <property type="project" value="InterPro"/>
</dbReference>
<keyword evidence="1" id="KW-0175">Coiled coil</keyword>
<evidence type="ECO:0000259" key="2">
    <source>
        <dbReference type="PROSITE" id="PS50089"/>
    </source>
</evidence>